<keyword evidence="5" id="KW-0378">Hydrolase</keyword>
<dbReference type="PANTHER" id="PTHR11733">
    <property type="entry name" value="ZINC METALLOPROTEASE FAMILY M13 NEPRILYSIN-RELATED"/>
    <property type="match status" value="1"/>
</dbReference>
<dbReference type="Gene3D" id="1.10.1380.10">
    <property type="entry name" value="Neutral endopeptidase , domain2"/>
    <property type="match status" value="1"/>
</dbReference>
<dbReference type="GO" id="GO:0004222">
    <property type="term" value="F:metalloendopeptidase activity"/>
    <property type="evidence" value="ECO:0007669"/>
    <property type="project" value="InterPro"/>
</dbReference>
<comment type="caution">
    <text evidence="11">The sequence shown here is derived from an EMBL/GenBank/DDBJ whole genome shotgun (WGS) entry which is preliminary data.</text>
</comment>
<dbReference type="GO" id="GO:0016485">
    <property type="term" value="P:protein processing"/>
    <property type="evidence" value="ECO:0007669"/>
    <property type="project" value="TreeGrafter"/>
</dbReference>
<accession>A0A9D4T393</accession>
<keyword evidence="4" id="KW-0479">Metal-binding</keyword>
<dbReference type="Gene3D" id="3.40.390.10">
    <property type="entry name" value="Collagenase (Catalytic Domain)"/>
    <property type="match status" value="1"/>
</dbReference>
<name>A0A9D4T393_RHISA</name>
<dbReference type="InterPro" id="IPR024079">
    <property type="entry name" value="MetalloPept_cat_dom_sf"/>
</dbReference>
<evidence type="ECO:0000256" key="3">
    <source>
        <dbReference type="ARBA" id="ARBA00022670"/>
    </source>
</evidence>
<gene>
    <name evidence="11" type="ORF">HPB52_008981</name>
</gene>
<evidence type="ECO:0000259" key="9">
    <source>
        <dbReference type="Pfam" id="PF01431"/>
    </source>
</evidence>
<evidence type="ECO:0000313" key="11">
    <source>
        <dbReference type="EMBL" id="KAH7968489.1"/>
    </source>
</evidence>
<keyword evidence="3" id="KW-0645">Protease</keyword>
<dbReference type="Pfam" id="PF01431">
    <property type="entry name" value="Peptidase_M13"/>
    <property type="match status" value="1"/>
</dbReference>
<dbReference type="EMBL" id="JABSTV010001248">
    <property type="protein sequence ID" value="KAH7968489.1"/>
    <property type="molecule type" value="Genomic_DNA"/>
</dbReference>
<dbReference type="PANTHER" id="PTHR11733:SF241">
    <property type="entry name" value="GH26575P-RELATED"/>
    <property type="match status" value="1"/>
</dbReference>
<dbReference type="InterPro" id="IPR042089">
    <property type="entry name" value="Peptidase_M13_dom_2"/>
</dbReference>
<dbReference type="PROSITE" id="PS51885">
    <property type="entry name" value="NEPRILYSIN"/>
    <property type="match status" value="1"/>
</dbReference>
<sequence>MLSPRSTSTLTATPHKNRSWSFSTDDKWPQIVVVTILAMATVLVMYSLLHGTSGSGGGDTSGNSPNLCQTADCIRHADLFAHWLNASIDPCEDFAAFVCSAWAYGAQYRRGESTSVRQEIVLDFTEQLAETITAGMTQIPVGSKPLAMFRTCMEVTAHSAHSKEVIRRFLADEGVPWPRSAHSPSPGVAASPLEILMRFAIKWQLPLWFNVLVLPKFAGNQRAVLIADSPKIRGWASIHKELEATNSTFEYWSYHYEALSPQGSEQIRQQPSQSECEEVNRIEGAVYHDLLDNRQGEVKQSAMFPLERIDNYTTGVLSSSEWLESLNNQALATGQPRFTTRDPVVLRDTGLLTALRRIWTTHSEAMLLEALAWLLAQILGPIADAGLLRFRYGNLATPNVRRVQFCASEVEDIYRFLVIALATAVNFREGLRLNISSRLAIVQRTAAALVGALPWLDNATKTAAGNKISRARTLLWPADDVLREDTLSIIYSGFPEDVQSTGETFADMWLESRQALSYLETDRDYEDTAADMPANTRLPLAEYDYVRNTVRVSVQALSAPLYYTQGTNAMFYGGLGFTYARELVKSLDEEGVSFDADGNVGRDWSSDVWKITMVERTFCLAAQSGSTKKGVPKTERHRLFPDIPALEVAYAALKWALASDPHPMRVLEQYTEQQLFFITLCYLMCGAAQPGTKDCNKALRNFPPFAQHFNCAQGSRMKPVKQCSLLYNPNRQSDSD</sequence>
<evidence type="ECO:0000256" key="2">
    <source>
        <dbReference type="ARBA" id="ARBA00007357"/>
    </source>
</evidence>
<dbReference type="Proteomes" id="UP000821837">
    <property type="component" value="Unassembled WGS sequence"/>
</dbReference>
<feature type="domain" description="Peptidase M13 C-terminal" evidence="9">
    <location>
        <begin position="543"/>
        <end position="725"/>
    </location>
</feature>
<evidence type="ECO:0000256" key="1">
    <source>
        <dbReference type="ARBA" id="ARBA00001947"/>
    </source>
</evidence>
<dbReference type="InterPro" id="IPR000718">
    <property type="entry name" value="Peptidase_M13"/>
</dbReference>
<reference evidence="11" key="1">
    <citation type="journal article" date="2020" name="Cell">
        <title>Large-Scale Comparative Analyses of Tick Genomes Elucidate Their Genetic Diversity and Vector Capacities.</title>
        <authorList>
            <consortium name="Tick Genome and Microbiome Consortium (TIGMIC)"/>
            <person name="Jia N."/>
            <person name="Wang J."/>
            <person name="Shi W."/>
            <person name="Du L."/>
            <person name="Sun Y."/>
            <person name="Zhan W."/>
            <person name="Jiang J.F."/>
            <person name="Wang Q."/>
            <person name="Zhang B."/>
            <person name="Ji P."/>
            <person name="Bell-Sakyi L."/>
            <person name="Cui X.M."/>
            <person name="Yuan T.T."/>
            <person name="Jiang B.G."/>
            <person name="Yang W.F."/>
            <person name="Lam T.T."/>
            <person name="Chang Q.C."/>
            <person name="Ding S.J."/>
            <person name="Wang X.J."/>
            <person name="Zhu J.G."/>
            <person name="Ruan X.D."/>
            <person name="Zhao L."/>
            <person name="Wei J.T."/>
            <person name="Ye R.Z."/>
            <person name="Que T.C."/>
            <person name="Du C.H."/>
            <person name="Zhou Y.H."/>
            <person name="Cheng J.X."/>
            <person name="Dai P.F."/>
            <person name="Guo W.B."/>
            <person name="Han X.H."/>
            <person name="Huang E.J."/>
            <person name="Li L.F."/>
            <person name="Wei W."/>
            <person name="Gao Y.C."/>
            <person name="Liu J.Z."/>
            <person name="Shao H.Z."/>
            <person name="Wang X."/>
            <person name="Wang C.C."/>
            <person name="Yang T.C."/>
            <person name="Huo Q.B."/>
            <person name="Li W."/>
            <person name="Chen H.Y."/>
            <person name="Chen S.E."/>
            <person name="Zhou L.G."/>
            <person name="Ni X.B."/>
            <person name="Tian J.H."/>
            <person name="Sheng Y."/>
            <person name="Liu T."/>
            <person name="Pan Y.S."/>
            <person name="Xia L.Y."/>
            <person name="Li J."/>
            <person name="Zhao F."/>
            <person name="Cao W.C."/>
        </authorList>
    </citation>
    <scope>NUCLEOTIDE SEQUENCE</scope>
    <source>
        <strain evidence="11">Rsan-2018</strain>
    </source>
</reference>
<evidence type="ECO:0000256" key="6">
    <source>
        <dbReference type="ARBA" id="ARBA00022833"/>
    </source>
</evidence>
<dbReference type="GO" id="GO:0005886">
    <property type="term" value="C:plasma membrane"/>
    <property type="evidence" value="ECO:0007669"/>
    <property type="project" value="TreeGrafter"/>
</dbReference>
<organism evidence="11 12">
    <name type="scientific">Rhipicephalus sanguineus</name>
    <name type="common">Brown dog tick</name>
    <name type="synonym">Ixodes sanguineus</name>
    <dbReference type="NCBI Taxonomy" id="34632"/>
    <lineage>
        <taxon>Eukaryota</taxon>
        <taxon>Metazoa</taxon>
        <taxon>Ecdysozoa</taxon>
        <taxon>Arthropoda</taxon>
        <taxon>Chelicerata</taxon>
        <taxon>Arachnida</taxon>
        <taxon>Acari</taxon>
        <taxon>Parasitiformes</taxon>
        <taxon>Ixodida</taxon>
        <taxon>Ixodoidea</taxon>
        <taxon>Ixodidae</taxon>
        <taxon>Rhipicephalinae</taxon>
        <taxon>Rhipicephalus</taxon>
        <taxon>Rhipicephalus</taxon>
    </lineage>
</organism>
<evidence type="ECO:0000313" key="12">
    <source>
        <dbReference type="Proteomes" id="UP000821837"/>
    </source>
</evidence>
<dbReference type="VEuPathDB" id="VectorBase:RSAN_048379"/>
<evidence type="ECO:0000256" key="8">
    <source>
        <dbReference type="SAM" id="MobiDB-lite"/>
    </source>
</evidence>
<dbReference type="SUPFAM" id="SSF55486">
    <property type="entry name" value="Metalloproteases ('zincins'), catalytic domain"/>
    <property type="match status" value="1"/>
</dbReference>
<evidence type="ECO:0000256" key="5">
    <source>
        <dbReference type="ARBA" id="ARBA00022801"/>
    </source>
</evidence>
<protein>
    <submittedName>
        <fullName evidence="11">Uncharacterized protein</fullName>
    </submittedName>
</protein>
<reference evidence="11" key="2">
    <citation type="submission" date="2021-09" db="EMBL/GenBank/DDBJ databases">
        <authorList>
            <person name="Jia N."/>
            <person name="Wang J."/>
            <person name="Shi W."/>
            <person name="Du L."/>
            <person name="Sun Y."/>
            <person name="Zhan W."/>
            <person name="Jiang J."/>
            <person name="Wang Q."/>
            <person name="Zhang B."/>
            <person name="Ji P."/>
            <person name="Sakyi L.B."/>
            <person name="Cui X."/>
            <person name="Yuan T."/>
            <person name="Jiang B."/>
            <person name="Yang W."/>
            <person name="Lam T.T.-Y."/>
            <person name="Chang Q."/>
            <person name="Ding S."/>
            <person name="Wang X."/>
            <person name="Zhu J."/>
            <person name="Ruan X."/>
            <person name="Zhao L."/>
            <person name="Wei J."/>
            <person name="Que T."/>
            <person name="Du C."/>
            <person name="Cheng J."/>
            <person name="Dai P."/>
            <person name="Han X."/>
            <person name="Huang E."/>
            <person name="Gao Y."/>
            <person name="Liu J."/>
            <person name="Shao H."/>
            <person name="Ye R."/>
            <person name="Li L."/>
            <person name="Wei W."/>
            <person name="Wang X."/>
            <person name="Wang C."/>
            <person name="Huo Q."/>
            <person name="Li W."/>
            <person name="Guo W."/>
            <person name="Chen H."/>
            <person name="Chen S."/>
            <person name="Zhou L."/>
            <person name="Zhou L."/>
            <person name="Ni X."/>
            <person name="Tian J."/>
            <person name="Zhou Y."/>
            <person name="Sheng Y."/>
            <person name="Liu T."/>
            <person name="Pan Y."/>
            <person name="Xia L."/>
            <person name="Li J."/>
            <person name="Zhao F."/>
            <person name="Cao W."/>
        </authorList>
    </citation>
    <scope>NUCLEOTIDE SEQUENCE</scope>
    <source>
        <strain evidence="11">Rsan-2018</strain>
        <tissue evidence="11">Larvae</tissue>
    </source>
</reference>
<keyword evidence="7" id="KW-0482">Metalloprotease</keyword>
<evidence type="ECO:0000256" key="7">
    <source>
        <dbReference type="ARBA" id="ARBA00023049"/>
    </source>
</evidence>
<comment type="cofactor">
    <cofactor evidence="1">
        <name>Zn(2+)</name>
        <dbReference type="ChEBI" id="CHEBI:29105"/>
    </cofactor>
</comment>
<evidence type="ECO:0000256" key="4">
    <source>
        <dbReference type="ARBA" id="ARBA00022723"/>
    </source>
</evidence>
<keyword evidence="6" id="KW-0862">Zinc</keyword>
<feature type="domain" description="Peptidase M13 N-terminal" evidence="10">
    <location>
        <begin position="90"/>
        <end position="470"/>
    </location>
</feature>
<dbReference type="GO" id="GO:0046872">
    <property type="term" value="F:metal ion binding"/>
    <property type="evidence" value="ECO:0007669"/>
    <property type="project" value="UniProtKB-KW"/>
</dbReference>
<comment type="similarity">
    <text evidence="2">Belongs to the peptidase M13 family.</text>
</comment>
<proteinExistence type="inferred from homology"/>
<feature type="region of interest" description="Disordered" evidence="8">
    <location>
        <begin position="1"/>
        <end position="22"/>
    </location>
</feature>
<dbReference type="Pfam" id="PF05649">
    <property type="entry name" value="Peptidase_M13_N"/>
    <property type="match status" value="1"/>
</dbReference>
<dbReference type="InterPro" id="IPR008753">
    <property type="entry name" value="Peptidase_M13_N"/>
</dbReference>
<dbReference type="InterPro" id="IPR018497">
    <property type="entry name" value="Peptidase_M13_C"/>
</dbReference>
<evidence type="ECO:0000259" key="10">
    <source>
        <dbReference type="Pfam" id="PF05649"/>
    </source>
</evidence>
<dbReference type="AlphaFoldDB" id="A0A9D4T393"/>
<keyword evidence="12" id="KW-1185">Reference proteome</keyword>